<dbReference type="InterPro" id="IPR036264">
    <property type="entry name" value="Bact_exopeptidase_dim_dom"/>
</dbReference>
<dbReference type="GO" id="GO:0009014">
    <property type="term" value="F:succinyl-diaminopimelate desuccinylase activity"/>
    <property type="evidence" value="ECO:0007669"/>
    <property type="project" value="UniProtKB-EC"/>
</dbReference>
<accession>A0ABV8LJG3</accession>
<gene>
    <name evidence="5" type="primary">dapE</name>
    <name evidence="5" type="ORF">ACFOZ4_07515</name>
</gene>
<sequence length="361" mass="38352">MADVLTSEVLADPVALTRALVDIESVSGNEKEIADAVEAALRTCAHLTVERVGHTVVARTQLGRSSRVVLAGHLDTVPIAGNFPSHPSMTAEGVELMWGCGTSDMKSGTAIALHLAITVTEPKFDVTYLFYEAEEVEAVRNGLFILSQQRPELLAADFAILLEPTYGVVEAGCQGTMRVIVSSEGKRAHSARSWLGVNAIHAAGEILARLSAYRAREVEIDGCLYREGLNAVAITGGVAGNVVPDRCEIEVNYRFAPSRSVNEALEHLVDVFHGFDVKLTDSAPGALPGLTLPPAAAFIAATGTTPAAKLGWTDVARFSALGVPALNFGPGDPNLAHKVDEHVEIVKIVESATTLRTWLSR</sequence>
<evidence type="ECO:0000259" key="4">
    <source>
        <dbReference type="Pfam" id="PF07687"/>
    </source>
</evidence>
<dbReference type="Pfam" id="PF01546">
    <property type="entry name" value="Peptidase_M20"/>
    <property type="match status" value="1"/>
</dbReference>
<dbReference type="PANTHER" id="PTHR43808:SF31">
    <property type="entry name" value="N-ACETYL-L-CITRULLINE DEACETYLASE"/>
    <property type="match status" value="1"/>
</dbReference>
<keyword evidence="2 5" id="KW-0378">Hydrolase</keyword>
<evidence type="ECO:0000256" key="3">
    <source>
        <dbReference type="NCBIfam" id="TIGR01900"/>
    </source>
</evidence>
<dbReference type="Proteomes" id="UP001595816">
    <property type="component" value="Unassembled WGS sequence"/>
</dbReference>
<dbReference type="Pfam" id="PF07687">
    <property type="entry name" value="M20_dimer"/>
    <property type="match status" value="1"/>
</dbReference>
<dbReference type="SUPFAM" id="SSF55031">
    <property type="entry name" value="Bacterial exopeptidase dimerisation domain"/>
    <property type="match status" value="1"/>
</dbReference>
<dbReference type="InterPro" id="IPR010174">
    <property type="entry name" value="Succinyl-DAP_deSuclase_DapE"/>
</dbReference>
<name>A0ABV8LJG3_9ACTN</name>
<dbReference type="SUPFAM" id="SSF53187">
    <property type="entry name" value="Zn-dependent exopeptidases"/>
    <property type="match status" value="1"/>
</dbReference>
<proteinExistence type="predicted"/>
<dbReference type="InterPro" id="IPR050072">
    <property type="entry name" value="Peptidase_M20A"/>
</dbReference>
<dbReference type="InterPro" id="IPR011650">
    <property type="entry name" value="Peptidase_M20_dimer"/>
</dbReference>
<dbReference type="PANTHER" id="PTHR43808">
    <property type="entry name" value="ACETYLORNITHINE DEACETYLASE"/>
    <property type="match status" value="1"/>
</dbReference>
<dbReference type="EMBL" id="JBHSAY010000005">
    <property type="protein sequence ID" value="MFC4130449.1"/>
    <property type="molecule type" value="Genomic_DNA"/>
</dbReference>
<dbReference type="Gene3D" id="3.40.630.10">
    <property type="entry name" value="Zn peptidases"/>
    <property type="match status" value="1"/>
</dbReference>
<keyword evidence="6" id="KW-1185">Reference proteome</keyword>
<evidence type="ECO:0000313" key="6">
    <source>
        <dbReference type="Proteomes" id="UP001595816"/>
    </source>
</evidence>
<dbReference type="RefSeq" id="WP_253757871.1">
    <property type="nucleotide sequence ID" value="NZ_JAMZDZ010000001.1"/>
</dbReference>
<dbReference type="NCBIfam" id="TIGR01900">
    <property type="entry name" value="dapE-gram_pos"/>
    <property type="match status" value="1"/>
</dbReference>
<organism evidence="5 6">
    <name type="scientific">Hamadaea flava</name>
    <dbReference type="NCBI Taxonomy" id="1742688"/>
    <lineage>
        <taxon>Bacteria</taxon>
        <taxon>Bacillati</taxon>
        <taxon>Actinomycetota</taxon>
        <taxon>Actinomycetes</taxon>
        <taxon>Micromonosporales</taxon>
        <taxon>Micromonosporaceae</taxon>
        <taxon>Hamadaea</taxon>
    </lineage>
</organism>
<feature type="domain" description="Peptidase M20 dimerisation" evidence="4">
    <location>
        <begin position="175"/>
        <end position="271"/>
    </location>
</feature>
<evidence type="ECO:0000256" key="2">
    <source>
        <dbReference type="ARBA" id="ARBA00022801"/>
    </source>
</evidence>
<keyword evidence="1" id="KW-0479">Metal-binding</keyword>
<comment type="caution">
    <text evidence="5">The sequence shown here is derived from an EMBL/GenBank/DDBJ whole genome shotgun (WGS) entry which is preliminary data.</text>
</comment>
<evidence type="ECO:0000313" key="5">
    <source>
        <dbReference type="EMBL" id="MFC4130449.1"/>
    </source>
</evidence>
<dbReference type="EC" id="3.5.1.18" evidence="3"/>
<dbReference type="Gene3D" id="3.30.70.360">
    <property type="match status" value="1"/>
</dbReference>
<evidence type="ECO:0000256" key="1">
    <source>
        <dbReference type="ARBA" id="ARBA00022723"/>
    </source>
</evidence>
<reference evidence="6" key="1">
    <citation type="journal article" date="2019" name="Int. J. Syst. Evol. Microbiol.">
        <title>The Global Catalogue of Microorganisms (GCM) 10K type strain sequencing project: providing services to taxonomists for standard genome sequencing and annotation.</title>
        <authorList>
            <consortium name="The Broad Institute Genomics Platform"/>
            <consortium name="The Broad Institute Genome Sequencing Center for Infectious Disease"/>
            <person name="Wu L."/>
            <person name="Ma J."/>
        </authorList>
    </citation>
    <scope>NUCLEOTIDE SEQUENCE [LARGE SCALE GENOMIC DNA]</scope>
    <source>
        <strain evidence="6">CGMCC 4.7289</strain>
    </source>
</reference>
<dbReference type="InterPro" id="IPR002933">
    <property type="entry name" value="Peptidase_M20"/>
</dbReference>
<protein>
    <recommendedName>
        <fullName evidence="3">Succinyl-diaminopimelate desuccinylase</fullName>
        <ecNumber evidence="3">3.5.1.18</ecNumber>
    </recommendedName>
</protein>